<evidence type="ECO:0000259" key="3">
    <source>
        <dbReference type="PROSITE" id="PS50937"/>
    </source>
</evidence>
<dbReference type="InterPro" id="IPR000551">
    <property type="entry name" value="MerR-type_HTH_dom"/>
</dbReference>
<feature type="domain" description="HTH merR-type" evidence="3">
    <location>
        <begin position="38"/>
        <end position="106"/>
    </location>
</feature>
<dbReference type="Proteomes" id="UP000664073">
    <property type="component" value="Unassembled WGS sequence"/>
</dbReference>
<dbReference type="SMART" id="SM00422">
    <property type="entry name" value="HTH_MERR"/>
    <property type="match status" value="1"/>
</dbReference>
<gene>
    <name evidence="4" type="ORF">J2D77_12155</name>
</gene>
<dbReference type="GO" id="GO:0003677">
    <property type="term" value="F:DNA binding"/>
    <property type="evidence" value="ECO:0007669"/>
    <property type="project" value="UniProtKB-KW"/>
</dbReference>
<dbReference type="PROSITE" id="PS50937">
    <property type="entry name" value="HTH_MERR_2"/>
    <property type="match status" value="1"/>
</dbReference>
<sequence length="209" mass="22803">MMDRPDPVQGLLPPQPAESEDDSFDSARLEKGPLAFRTISEVADELHVPQHTLRLWETQFEAVRPLKRGGGRRYYRPGDVALLRRIADLLYTQGYTVKGVQRLLREGVIAVDTAEAGAESDGDYGTLLDTRDSAPTLAVPPAVLPPAPLPNTDIVQAVFDLESQETVVVDREPALSPASALQSAACDELRQELADILVELQAIRARLVG</sequence>
<dbReference type="SUPFAM" id="SSF46955">
    <property type="entry name" value="Putative DNA-binding domain"/>
    <property type="match status" value="1"/>
</dbReference>
<dbReference type="InterPro" id="IPR047057">
    <property type="entry name" value="MerR_fam"/>
</dbReference>
<evidence type="ECO:0000256" key="1">
    <source>
        <dbReference type="ARBA" id="ARBA00023125"/>
    </source>
</evidence>
<dbReference type="PANTHER" id="PTHR30204">
    <property type="entry name" value="REDOX-CYCLING DRUG-SENSING TRANSCRIPTIONAL ACTIVATOR SOXR"/>
    <property type="match status" value="1"/>
</dbReference>
<accession>A0A939HQY0</accession>
<dbReference type="GO" id="GO:0003700">
    <property type="term" value="F:DNA-binding transcription factor activity"/>
    <property type="evidence" value="ECO:0007669"/>
    <property type="project" value="InterPro"/>
</dbReference>
<feature type="region of interest" description="Disordered" evidence="2">
    <location>
        <begin position="1"/>
        <end position="26"/>
    </location>
</feature>
<dbReference type="AlphaFoldDB" id="A0A939HQY0"/>
<dbReference type="Pfam" id="PF13411">
    <property type="entry name" value="MerR_1"/>
    <property type="match status" value="1"/>
</dbReference>
<dbReference type="InterPro" id="IPR009061">
    <property type="entry name" value="DNA-bd_dom_put_sf"/>
</dbReference>
<comment type="caution">
    <text evidence="4">The sequence shown here is derived from an EMBL/GenBank/DDBJ whole genome shotgun (WGS) entry which is preliminary data.</text>
</comment>
<proteinExistence type="predicted"/>
<dbReference type="EMBL" id="JAFVMH010000006">
    <property type="protein sequence ID" value="MBO1325906.1"/>
    <property type="molecule type" value="Genomic_DNA"/>
</dbReference>
<protein>
    <submittedName>
        <fullName evidence="4">MerR family transcriptional regulator</fullName>
    </submittedName>
</protein>
<keyword evidence="5" id="KW-1185">Reference proteome</keyword>
<evidence type="ECO:0000313" key="4">
    <source>
        <dbReference type="EMBL" id="MBO1325906.1"/>
    </source>
</evidence>
<evidence type="ECO:0000313" key="5">
    <source>
        <dbReference type="Proteomes" id="UP000664073"/>
    </source>
</evidence>
<dbReference type="CDD" id="cd04765">
    <property type="entry name" value="HTH_MlrA-like_sg2"/>
    <property type="match status" value="1"/>
</dbReference>
<dbReference type="Gene3D" id="1.10.1660.10">
    <property type="match status" value="1"/>
</dbReference>
<reference evidence="4" key="1">
    <citation type="submission" date="2021-03" db="EMBL/GenBank/DDBJ databases">
        <title>The complete genome sequence of Acetobacter sp. TBRC 12339.</title>
        <authorList>
            <person name="Charoenyingcharoen P."/>
            <person name="Yukphan P."/>
        </authorList>
    </citation>
    <scope>NUCLEOTIDE SEQUENCE</scope>
    <source>
        <strain evidence="4">TBRC 12339</strain>
    </source>
</reference>
<evidence type="ECO:0000256" key="2">
    <source>
        <dbReference type="SAM" id="MobiDB-lite"/>
    </source>
</evidence>
<name>A0A939HQY0_9PROT</name>
<organism evidence="4 5">
    <name type="scientific">Acetobacter garciniae</name>
    <dbReference type="NCBI Taxonomy" id="2817435"/>
    <lineage>
        <taxon>Bacteria</taxon>
        <taxon>Pseudomonadati</taxon>
        <taxon>Pseudomonadota</taxon>
        <taxon>Alphaproteobacteria</taxon>
        <taxon>Acetobacterales</taxon>
        <taxon>Acetobacteraceae</taxon>
        <taxon>Acetobacter</taxon>
    </lineage>
</organism>
<dbReference type="PANTHER" id="PTHR30204:SF15">
    <property type="entry name" value="BLL5018 PROTEIN"/>
    <property type="match status" value="1"/>
</dbReference>
<keyword evidence="1" id="KW-0238">DNA-binding</keyword>